<dbReference type="RefSeq" id="XP_003579316.1">
    <property type="nucleotide sequence ID" value="XM_003579268.2"/>
</dbReference>
<dbReference type="Gene3D" id="3.30.710.10">
    <property type="entry name" value="Potassium Channel Kv1.1, Chain A"/>
    <property type="match status" value="1"/>
</dbReference>
<dbReference type="PANTHER" id="PTHR26379:SF490">
    <property type="entry name" value="BTB DOMAIN-CONTAINING PROTEIN"/>
    <property type="match status" value="1"/>
</dbReference>
<evidence type="ECO:0000313" key="7">
    <source>
        <dbReference type="Proteomes" id="UP000008810"/>
    </source>
</evidence>
<accession>A0A0Q3EA44</accession>
<gene>
    <name evidence="6" type="primary">LOC100831089</name>
    <name evidence="5" type="ORF">BRADI_5g22346v3</name>
</gene>
<dbReference type="PROSITE" id="PS50097">
    <property type="entry name" value="BTB"/>
    <property type="match status" value="1"/>
</dbReference>
<dbReference type="CDD" id="cd00121">
    <property type="entry name" value="MATH"/>
    <property type="match status" value="1"/>
</dbReference>
<dbReference type="EnsemblPlants" id="KQJ84703">
    <property type="protein sequence ID" value="KQJ84703"/>
    <property type="gene ID" value="BRADI_5g22346v3"/>
</dbReference>
<evidence type="ECO:0000259" key="4">
    <source>
        <dbReference type="PROSITE" id="PS50144"/>
    </source>
</evidence>
<dbReference type="InterPro" id="IPR002083">
    <property type="entry name" value="MATH/TRAF_dom"/>
</dbReference>
<evidence type="ECO:0000259" key="3">
    <source>
        <dbReference type="PROSITE" id="PS50097"/>
    </source>
</evidence>
<protein>
    <recommendedName>
        <fullName evidence="8">BTB domain-containing protein</fullName>
    </recommendedName>
</protein>
<dbReference type="Pfam" id="PF22486">
    <property type="entry name" value="MATH_2"/>
    <property type="match status" value="1"/>
</dbReference>
<feature type="domain" description="BTB" evidence="3">
    <location>
        <begin position="200"/>
        <end position="276"/>
    </location>
</feature>
<organism evidence="5">
    <name type="scientific">Brachypodium distachyon</name>
    <name type="common">Purple false brome</name>
    <name type="synonym">Trachynia distachya</name>
    <dbReference type="NCBI Taxonomy" id="15368"/>
    <lineage>
        <taxon>Eukaryota</taxon>
        <taxon>Viridiplantae</taxon>
        <taxon>Streptophyta</taxon>
        <taxon>Embryophyta</taxon>
        <taxon>Tracheophyta</taxon>
        <taxon>Spermatophyta</taxon>
        <taxon>Magnoliopsida</taxon>
        <taxon>Liliopsida</taxon>
        <taxon>Poales</taxon>
        <taxon>Poaceae</taxon>
        <taxon>BOP clade</taxon>
        <taxon>Pooideae</taxon>
        <taxon>Stipodae</taxon>
        <taxon>Brachypodieae</taxon>
        <taxon>Brachypodium</taxon>
    </lineage>
</organism>
<dbReference type="SMART" id="SM00225">
    <property type="entry name" value="BTB"/>
    <property type="match status" value="1"/>
</dbReference>
<evidence type="ECO:0000256" key="1">
    <source>
        <dbReference type="ARBA" id="ARBA00004906"/>
    </source>
</evidence>
<feature type="domain" description="MATH" evidence="4">
    <location>
        <begin position="16"/>
        <end position="160"/>
    </location>
</feature>
<dbReference type="InterPro" id="IPR011333">
    <property type="entry name" value="SKP1/BTB/POZ_sf"/>
</dbReference>
<evidence type="ECO:0000313" key="5">
    <source>
        <dbReference type="EMBL" id="KQJ84703.1"/>
    </source>
</evidence>
<name>A0A0Q3EA44_BRADI</name>
<evidence type="ECO:0000313" key="6">
    <source>
        <dbReference type="EnsemblPlants" id="KQJ84703"/>
    </source>
</evidence>
<dbReference type="Pfam" id="PF24570">
    <property type="entry name" value="BACK_BPM_SPOP"/>
    <property type="match status" value="1"/>
</dbReference>
<dbReference type="GeneID" id="100831089"/>
<dbReference type="InterPro" id="IPR056423">
    <property type="entry name" value="BACK_BPM_SPOP"/>
</dbReference>
<dbReference type="SUPFAM" id="SSF49599">
    <property type="entry name" value="TRAF domain-like"/>
    <property type="match status" value="1"/>
</dbReference>
<reference evidence="5" key="2">
    <citation type="submission" date="2017-06" db="EMBL/GenBank/DDBJ databases">
        <title>WGS assembly of Brachypodium distachyon.</title>
        <authorList>
            <consortium name="The International Brachypodium Initiative"/>
            <person name="Lucas S."/>
            <person name="Harmon-Smith M."/>
            <person name="Lail K."/>
            <person name="Tice H."/>
            <person name="Grimwood J."/>
            <person name="Bruce D."/>
            <person name="Barry K."/>
            <person name="Shu S."/>
            <person name="Lindquist E."/>
            <person name="Wang M."/>
            <person name="Pitluck S."/>
            <person name="Vogel J.P."/>
            <person name="Garvin D.F."/>
            <person name="Mockler T.C."/>
            <person name="Schmutz J."/>
            <person name="Rokhsar D."/>
            <person name="Bevan M.W."/>
        </authorList>
    </citation>
    <scope>NUCLEOTIDE SEQUENCE</scope>
    <source>
        <strain evidence="5">Bd21</strain>
    </source>
</reference>
<sequence length="387" mass="41750">MSSDHTSSRCATERVTGTHDMVVANYSLLSGHMGAGAAVSSAPFTVGGYEWVLKFYPDGATLDDTGCASAYLYLNANRNALSGARIKASFTLSLLVGQGGGKLKASSCFVGRRRRKSTRDFLAGPGWGWGASGFGHFFWKPLLRLSRCLPEDCLTIRCAVTVLKPLPAEDTSTAAATAVRLLPPELPGHLERALKDGNGADVTFKVCGMAFGAHRFMLAARSPVFRAQLFGPMAHKDDTTTATTTTRRVIEVVDMEPAIFGMMLHYIYTDSLPVPVPGKKKGEGQGHSVAVMQHLLVAADRYGLDRLKLMCEEKLCEGVDVKTVATTLALADQHDCKRLKDVCLAFMSPPRVLEAVLSTDGYKHLLASCQSMVLEEGLGHKIPVQKK</sequence>
<dbReference type="InterPro" id="IPR008974">
    <property type="entry name" value="TRAF-like"/>
</dbReference>
<dbReference type="Pfam" id="PF00651">
    <property type="entry name" value="BTB"/>
    <property type="match status" value="1"/>
</dbReference>
<comment type="pathway">
    <text evidence="1">Protein modification; protein ubiquitination.</text>
</comment>
<proteinExistence type="inferred from homology"/>
<dbReference type="EMBL" id="CM000884">
    <property type="protein sequence ID" value="KQJ84703.1"/>
    <property type="molecule type" value="Genomic_DNA"/>
</dbReference>
<dbReference type="SUPFAM" id="SSF54695">
    <property type="entry name" value="POZ domain"/>
    <property type="match status" value="1"/>
</dbReference>
<dbReference type="Gene3D" id="1.25.40.420">
    <property type="match status" value="1"/>
</dbReference>
<evidence type="ECO:0000256" key="2">
    <source>
        <dbReference type="ARBA" id="ARBA00010846"/>
    </source>
</evidence>
<reference evidence="6" key="3">
    <citation type="submission" date="2018-08" db="UniProtKB">
        <authorList>
            <consortium name="EnsemblPlants"/>
        </authorList>
    </citation>
    <scope>IDENTIFICATION</scope>
    <source>
        <strain evidence="6">cv. Bd21</strain>
    </source>
</reference>
<dbReference type="InterPro" id="IPR000210">
    <property type="entry name" value="BTB/POZ_dom"/>
</dbReference>
<evidence type="ECO:0008006" key="8">
    <source>
        <dbReference type="Google" id="ProtNLM"/>
    </source>
</evidence>
<dbReference type="InterPro" id="IPR045005">
    <property type="entry name" value="BPM1-6"/>
</dbReference>
<comment type="similarity">
    <text evidence="2">Belongs to the Tdpoz family.</text>
</comment>
<reference evidence="5 6" key="1">
    <citation type="journal article" date="2010" name="Nature">
        <title>Genome sequencing and analysis of the model grass Brachypodium distachyon.</title>
        <authorList>
            <consortium name="International Brachypodium Initiative"/>
        </authorList>
    </citation>
    <scope>NUCLEOTIDE SEQUENCE [LARGE SCALE GENOMIC DNA]</scope>
    <source>
        <strain evidence="5">Bd21</strain>
        <strain evidence="6">cv. Bd21</strain>
    </source>
</reference>
<dbReference type="OrthoDB" id="10249567at2759"/>
<dbReference type="PROSITE" id="PS50144">
    <property type="entry name" value="MATH"/>
    <property type="match status" value="1"/>
</dbReference>
<keyword evidence="7" id="KW-1185">Reference proteome</keyword>
<dbReference type="PANTHER" id="PTHR26379">
    <property type="entry name" value="BTB/POZ AND MATH DOMAIN-CONTAINING PROTEIN 1"/>
    <property type="match status" value="1"/>
</dbReference>
<dbReference type="Proteomes" id="UP000008810">
    <property type="component" value="Chromosome 5"/>
</dbReference>
<dbReference type="GO" id="GO:0016567">
    <property type="term" value="P:protein ubiquitination"/>
    <property type="evidence" value="ECO:0007669"/>
    <property type="project" value="InterPro"/>
</dbReference>
<dbReference type="KEGG" id="bdi:100831089"/>
<dbReference type="AlphaFoldDB" id="A0A0Q3EA44"/>
<dbReference type="Gramene" id="KQJ84703">
    <property type="protein sequence ID" value="KQJ84703"/>
    <property type="gene ID" value="BRADI_5g22346v3"/>
</dbReference>
<dbReference type="Gene3D" id="2.60.210.10">
    <property type="entry name" value="Apoptosis, Tumor Necrosis Factor Receptor Associated Protein 2, Chain A"/>
    <property type="match status" value="1"/>
</dbReference>